<dbReference type="Proteomes" id="UP000324222">
    <property type="component" value="Unassembled WGS sequence"/>
</dbReference>
<evidence type="ECO:0000313" key="2">
    <source>
        <dbReference type="EMBL" id="MPC68751.1"/>
    </source>
</evidence>
<sequence>MTRYSHLRICHELSDDANVKMQVAFMLGRHQVFLELPEEMDDYEDFTEILSNSHLNTHFLSLGQLGTSLPRSTPPLFCTCGPPNEVRKSEVRKNFQKCRSNRYGKVKF</sequence>
<dbReference type="AlphaFoldDB" id="A0A5B7H7Y3"/>
<dbReference type="GO" id="GO:0000502">
    <property type="term" value="C:proteasome complex"/>
    <property type="evidence" value="ECO:0007669"/>
    <property type="project" value="UniProtKB-KW"/>
</dbReference>
<keyword evidence="2" id="KW-0647">Proteasome</keyword>
<dbReference type="InterPro" id="IPR040892">
    <property type="entry name" value="RPN1_N"/>
</dbReference>
<proteinExistence type="predicted"/>
<comment type="caution">
    <text evidence="2">The sequence shown here is derived from an EMBL/GenBank/DDBJ whole genome shotgun (WGS) entry which is preliminary data.</text>
</comment>
<evidence type="ECO:0000259" key="1">
    <source>
        <dbReference type="Pfam" id="PF17781"/>
    </source>
</evidence>
<protein>
    <submittedName>
        <fullName evidence="2">26S proteasome non-ATPase regulatory subunit 2</fullName>
    </submittedName>
</protein>
<evidence type="ECO:0000313" key="3">
    <source>
        <dbReference type="Proteomes" id="UP000324222"/>
    </source>
</evidence>
<keyword evidence="3" id="KW-1185">Reference proteome</keyword>
<dbReference type="EMBL" id="VSRR010028314">
    <property type="protein sequence ID" value="MPC68751.1"/>
    <property type="molecule type" value="Genomic_DNA"/>
</dbReference>
<gene>
    <name evidence="2" type="primary">PSMD2_0</name>
    <name evidence="2" type="ORF">E2C01_062960</name>
</gene>
<feature type="domain" description="RPN1 N-terminal" evidence="1">
    <location>
        <begin position="13"/>
        <end position="64"/>
    </location>
</feature>
<accession>A0A5B7H7Y3</accession>
<reference evidence="2 3" key="1">
    <citation type="submission" date="2019-05" db="EMBL/GenBank/DDBJ databases">
        <title>Another draft genome of Portunus trituberculatus and its Hox gene families provides insights of decapod evolution.</title>
        <authorList>
            <person name="Jeong J.-H."/>
            <person name="Song I."/>
            <person name="Kim S."/>
            <person name="Choi T."/>
            <person name="Kim D."/>
            <person name="Ryu S."/>
            <person name="Kim W."/>
        </authorList>
    </citation>
    <scope>NUCLEOTIDE SEQUENCE [LARGE SCALE GENOMIC DNA]</scope>
    <source>
        <tissue evidence="2">Muscle</tissue>
    </source>
</reference>
<dbReference type="Pfam" id="PF17781">
    <property type="entry name" value="RPN1_RPN2_N"/>
    <property type="match status" value="1"/>
</dbReference>
<organism evidence="2 3">
    <name type="scientific">Portunus trituberculatus</name>
    <name type="common">Swimming crab</name>
    <name type="synonym">Neptunus trituberculatus</name>
    <dbReference type="NCBI Taxonomy" id="210409"/>
    <lineage>
        <taxon>Eukaryota</taxon>
        <taxon>Metazoa</taxon>
        <taxon>Ecdysozoa</taxon>
        <taxon>Arthropoda</taxon>
        <taxon>Crustacea</taxon>
        <taxon>Multicrustacea</taxon>
        <taxon>Malacostraca</taxon>
        <taxon>Eumalacostraca</taxon>
        <taxon>Eucarida</taxon>
        <taxon>Decapoda</taxon>
        <taxon>Pleocyemata</taxon>
        <taxon>Brachyura</taxon>
        <taxon>Eubrachyura</taxon>
        <taxon>Portunoidea</taxon>
        <taxon>Portunidae</taxon>
        <taxon>Portuninae</taxon>
        <taxon>Portunus</taxon>
    </lineage>
</organism>
<dbReference type="OrthoDB" id="10252509at2759"/>
<name>A0A5B7H7Y3_PORTR</name>